<protein>
    <submittedName>
        <fullName evidence="1">Uu.00g111200.m01.CDS01</fullName>
    </submittedName>
</protein>
<dbReference type="EMBL" id="CAUWAG010000006">
    <property type="protein sequence ID" value="CAJ2503726.1"/>
    <property type="molecule type" value="Genomic_DNA"/>
</dbReference>
<keyword evidence="2" id="KW-1185">Reference proteome</keyword>
<dbReference type="AlphaFoldDB" id="A0AAI8V9W6"/>
<sequence length="90" mass="10187">MDFDYALDRELPMVIIIDYHGDFKYDRSESNKAIAAVYTTKPGQYLDWRGHIIAYGSKGLPSDMDPTKCTDVNMADFKYAADMFLSCNSG</sequence>
<organism evidence="1 2">
    <name type="scientific">Anthostomella pinea</name>
    <dbReference type="NCBI Taxonomy" id="933095"/>
    <lineage>
        <taxon>Eukaryota</taxon>
        <taxon>Fungi</taxon>
        <taxon>Dikarya</taxon>
        <taxon>Ascomycota</taxon>
        <taxon>Pezizomycotina</taxon>
        <taxon>Sordariomycetes</taxon>
        <taxon>Xylariomycetidae</taxon>
        <taxon>Xylariales</taxon>
        <taxon>Xylariaceae</taxon>
        <taxon>Anthostomella</taxon>
    </lineage>
</organism>
<gene>
    <name evidence="1" type="ORF">KHLLAP_LOCUS4194</name>
</gene>
<evidence type="ECO:0000313" key="1">
    <source>
        <dbReference type="EMBL" id="CAJ2503726.1"/>
    </source>
</evidence>
<proteinExistence type="predicted"/>
<accession>A0AAI8V9W6</accession>
<name>A0AAI8V9W6_9PEZI</name>
<evidence type="ECO:0000313" key="2">
    <source>
        <dbReference type="Proteomes" id="UP001295740"/>
    </source>
</evidence>
<reference evidence="1" key="1">
    <citation type="submission" date="2023-10" db="EMBL/GenBank/DDBJ databases">
        <authorList>
            <person name="Hackl T."/>
        </authorList>
    </citation>
    <scope>NUCLEOTIDE SEQUENCE</scope>
</reference>
<dbReference type="Proteomes" id="UP001295740">
    <property type="component" value="Unassembled WGS sequence"/>
</dbReference>
<comment type="caution">
    <text evidence="1">The sequence shown here is derived from an EMBL/GenBank/DDBJ whole genome shotgun (WGS) entry which is preliminary data.</text>
</comment>